<dbReference type="EMBL" id="PKPP01000844">
    <property type="protein sequence ID" value="PWA88124.1"/>
    <property type="molecule type" value="Genomic_DNA"/>
</dbReference>
<evidence type="ECO:0000313" key="1">
    <source>
        <dbReference type="EMBL" id="PWA88124.1"/>
    </source>
</evidence>
<proteinExistence type="predicted"/>
<protein>
    <submittedName>
        <fullName evidence="1">Uncharacterized protein</fullName>
    </submittedName>
</protein>
<accession>A0A2U1PQU4</accession>
<organism evidence="1 2">
    <name type="scientific">Artemisia annua</name>
    <name type="common">Sweet wormwood</name>
    <dbReference type="NCBI Taxonomy" id="35608"/>
    <lineage>
        <taxon>Eukaryota</taxon>
        <taxon>Viridiplantae</taxon>
        <taxon>Streptophyta</taxon>
        <taxon>Embryophyta</taxon>
        <taxon>Tracheophyta</taxon>
        <taxon>Spermatophyta</taxon>
        <taxon>Magnoliopsida</taxon>
        <taxon>eudicotyledons</taxon>
        <taxon>Gunneridae</taxon>
        <taxon>Pentapetalae</taxon>
        <taxon>asterids</taxon>
        <taxon>campanulids</taxon>
        <taxon>Asterales</taxon>
        <taxon>Asteraceae</taxon>
        <taxon>Asteroideae</taxon>
        <taxon>Anthemideae</taxon>
        <taxon>Artemisiinae</taxon>
        <taxon>Artemisia</taxon>
    </lineage>
</organism>
<dbReference type="AlphaFoldDB" id="A0A2U1PQU4"/>
<comment type="caution">
    <text evidence="1">The sequence shown here is derived from an EMBL/GenBank/DDBJ whole genome shotgun (WGS) entry which is preliminary data.</text>
</comment>
<dbReference type="OrthoDB" id="1920930at2759"/>
<evidence type="ECO:0000313" key="2">
    <source>
        <dbReference type="Proteomes" id="UP000245207"/>
    </source>
</evidence>
<sequence>MWKVNGNNDLTPAEIARELERLGNPLPENLVVDLFLSSLPKSYDAFVRSHNMHSWEKSVAVLHQMLVAAERNIQAQVLEVGRTKAGGSKRKNKIGYKHAEVGTTCNQSDICLNFLNC</sequence>
<dbReference type="Pfam" id="PF14223">
    <property type="entry name" value="Retrotran_gag_2"/>
    <property type="match status" value="1"/>
</dbReference>
<keyword evidence="2" id="KW-1185">Reference proteome</keyword>
<gene>
    <name evidence="1" type="ORF">CTI12_AA123220</name>
</gene>
<name>A0A2U1PQU4_ARTAN</name>
<dbReference type="Proteomes" id="UP000245207">
    <property type="component" value="Unassembled WGS sequence"/>
</dbReference>
<reference evidence="1 2" key="1">
    <citation type="journal article" date="2018" name="Mol. Plant">
        <title>The genome of Artemisia annua provides insight into the evolution of Asteraceae family and artemisinin biosynthesis.</title>
        <authorList>
            <person name="Shen Q."/>
            <person name="Zhang L."/>
            <person name="Liao Z."/>
            <person name="Wang S."/>
            <person name="Yan T."/>
            <person name="Shi P."/>
            <person name="Liu M."/>
            <person name="Fu X."/>
            <person name="Pan Q."/>
            <person name="Wang Y."/>
            <person name="Lv Z."/>
            <person name="Lu X."/>
            <person name="Zhang F."/>
            <person name="Jiang W."/>
            <person name="Ma Y."/>
            <person name="Chen M."/>
            <person name="Hao X."/>
            <person name="Li L."/>
            <person name="Tang Y."/>
            <person name="Lv G."/>
            <person name="Zhou Y."/>
            <person name="Sun X."/>
            <person name="Brodelius P.E."/>
            <person name="Rose J.K.C."/>
            <person name="Tang K."/>
        </authorList>
    </citation>
    <scope>NUCLEOTIDE SEQUENCE [LARGE SCALE GENOMIC DNA]</scope>
    <source>
        <strain evidence="2">cv. Huhao1</strain>
        <tissue evidence="1">Leaf</tissue>
    </source>
</reference>